<protein>
    <submittedName>
        <fullName evidence="2">Uncharacterized protein</fullName>
    </submittedName>
</protein>
<feature type="compositionally biased region" description="Basic and acidic residues" evidence="1">
    <location>
        <begin position="214"/>
        <end position="227"/>
    </location>
</feature>
<feature type="compositionally biased region" description="Basic and acidic residues" evidence="1">
    <location>
        <begin position="1"/>
        <end position="21"/>
    </location>
</feature>
<sequence>MSHQSPFDENRNHPDMARTEADATSETRFGPRPVPEGHRRAHNQPDFRRTPPHGDVSPDGRRAYPRPSPLAKWLVWGGTTIAAAALTAGSVIAARHVAGMISGDGRPPKPDPYRPDNAPRPRMHLSVQPEPDHGPEARGPRPQRQPRRSLMEEIETNTASLTNNVDNVVRSVTAAVEGFHSVATQAHSIMREFGDAAELVRDIINRPHAPPQGETRRPFHAAPKDPTAETAYHATRDEGEYVGPADHDPRTHRL</sequence>
<feature type="compositionally biased region" description="Basic and acidic residues" evidence="1">
    <location>
        <begin position="234"/>
        <end position="254"/>
    </location>
</feature>
<dbReference type="AlphaFoldDB" id="A0A6L6JE70"/>
<name>A0A6L6JE70_9RHOB</name>
<dbReference type="OrthoDB" id="7772402at2"/>
<keyword evidence="3" id="KW-1185">Reference proteome</keyword>
<feature type="region of interest" description="Disordered" evidence="1">
    <location>
        <begin position="1"/>
        <end position="64"/>
    </location>
</feature>
<feature type="region of interest" description="Disordered" evidence="1">
    <location>
        <begin position="100"/>
        <end position="147"/>
    </location>
</feature>
<dbReference type="RefSeq" id="WP_155096844.1">
    <property type="nucleotide sequence ID" value="NZ_WMIE01000016.1"/>
</dbReference>
<evidence type="ECO:0000313" key="3">
    <source>
        <dbReference type="Proteomes" id="UP000478183"/>
    </source>
</evidence>
<dbReference type="Proteomes" id="UP000478183">
    <property type="component" value="Unassembled WGS sequence"/>
</dbReference>
<gene>
    <name evidence="2" type="ORF">GL286_17380</name>
</gene>
<feature type="compositionally biased region" description="Basic and acidic residues" evidence="1">
    <location>
        <begin position="106"/>
        <end position="119"/>
    </location>
</feature>
<feature type="compositionally biased region" description="Basic and acidic residues" evidence="1">
    <location>
        <begin position="35"/>
        <end position="49"/>
    </location>
</feature>
<proteinExistence type="predicted"/>
<accession>A0A6L6JE70</accession>
<dbReference type="EMBL" id="WMIE01000016">
    <property type="protein sequence ID" value="MTH79488.1"/>
    <property type="molecule type" value="Genomic_DNA"/>
</dbReference>
<feature type="region of interest" description="Disordered" evidence="1">
    <location>
        <begin position="208"/>
        <end position="254"/>
    </location>
</feature>
<feature type="compositionally biased region" description="Basic and acidic residues" evidence="1">
    <location>
        <begin position="130"/>
        <end position="139"/>
    </location>
</feature>
<organism evidence="2 3">
    <name type="scientific">Paracoccus aestuariivivens</name>
    <dbReference type="NCBI Taxonomy" id="1820333"/>
    <lineage>
        <taxon>Bacteria</taxon>
        <taxon>Pseudomonadati</taxon>
        <taxon>Pseudomonadota</taxon>
        <taxon>Alphaproteobacteria</taxon>
        <taxon>Rhodobacterales</taxon>
        <taxon>Paracoccaceae</taxon>
        <taxon>Paracoccus</taxon>
    </lineage>
</organism>
<evidence type="ECO:0000256" key="1">
    <source>
        <dbReference type="SAM" id="MobiDB-lite"/>
    </source>
</evidence>
<reference evidence="2 3" key="1">
    <citation type="submission" date="2019-11" db="EMBL/GenBank/DDBJ databases">
        <authorList>
            <person name="Dong K."/>
        </authorList>
    </citation>
    <scope>NUCLEOTIDE SEQUENCE [LARGE SCALE GENOMIC DNA]</scope>
    <source>
        <strain evidence="2 3">NBRC 111993</strain>
    </source>
</reference>
<comment type="caution">
    <text evidence="2">The sequence shown here is derived from an EMBL/GenBank/DDBJ whole genome shotgun (WGS) entry which is preliminary data.</text>
</comment>
<evidence type="ECO:0000313" key="2">
    <source>
        <dbReference type="EMBL" id="MTH79488.1"/>
    </source>
</evidence>